<dbReference type="InterPro" id="IPR034457">
    <property type="entry name" value="Organic_radical-activating"/>
</dbReference>
<dbReference type="InterPro" id="IPR058240">
    <property type="entry name" value="rSAM_sf"/>
</dbReference>
<keyword evidence="12" id="KW-0456">Lyase</keyword>
<dbReference type="NCBIfam" id="TIGR02493">
    <property type="entry name" value="PFLA"/>
    <property type="match status" value="1"/>
</dbReference>
<comment type="similarity">
    <text evidence="3">Belongs to the organic radical-activating enzymes family.</text>
</comment>
<evidence type="ECO:0000256" key="5">
    <source>
        <dbReference type="ARBA" id="ARBA00022485"/>
    </source>
</evidence>
<evidence type="ECO:0000256" key="2">
    <source>
        <dbReference type="ARBA" id="ARBA00003141"/>
    </source>
</evidence>
<dbReference type="CDD" id="cd01335">
    <property type="entry name" value="Radical_SAM"/>
    <property type="match status" value="1"/>
</dbReference>
<evidence type="ECO:0000256" key="4">
    <source>
        <dbReference type="ARBA" id="ARBA00021356"/>
    </source>
</evidence>
<dbReference type="InterPro" id="IPR013785">
    <property type="entry name" value="Aldolase_TIM"/>
</dbReference>
<evidence type="ECO:0000256" key="7">
    <source>
        <dbReference type="ARBA" id="ARBA00022723"/>
    </source>
</evidence>
<protein>
    <recommendedName>
        <fullName evidence="4">Pyruvate formate-lyase-activating enzyme</fullName>
    </recommendedName>
</protein>
<dbReference type="Pfam" id="PF04055">
    <property type="entry name" value="Radical_SAM"/>
    <property type="match status" value="1"/>
</dbReference>
<dbReference type="PROSITE" id="PS51918">
    <property type="entry name" value="RADICAL_SAM"/>
    <property type="match status" value="1"/>
</dbReference>
<evidence type="ECO:0000256" key="10">
    <source>
        <dbReference type="ARBA" id="ARBA00023014"/>
    </source>
</evidence>
<evidence type="ECO:0000313" key="13">
    <source>
        <dbReference type="Proteomes" id="UP000248783"/>
    </source>
</evidence>
<dbReference type="GO" id="GO:0016829">
    <property type="term" value="F:lyase activity"/>
    <property type="evidence" value="ECO:0007669"/>
    <property type="project" value="UniProtKB-KW"/>
</dbReference>
<dbReference type="InterPro" id="IPR012838">
    <property type="entry name" value="PFL1_activating"/>
</dbReference>
<keyword evidence="6" id="KW-0949">S-adenosyl-L-methionine</keyword>
<keyword evidence="9" id="KW-0408">Iron</keyword>
<dbReference type="SFLD" id="SFLDS00029">
    <property type="entry name" value="Radical_SAM"/>
    <property type="match status" value="1"/>
</dbReference>
<dbReference type="PANTHER" id="PTHR30352">
    <property type="entry name" value="PYRUVATE FORMATE-LYASE-ACTIVATING ENZYME"/>
    <property type="match status" value="1"/>
</dbReference>
<dbReference type="EMBL" id="QKWH01000003">
    <property type="protein sequence ID" value="PZR53832.1"/>
    <property type="molecule type" value="Genomic_DNA"/>
</dbReference>
<evidence type="ECO:0000256" key="6">
    <source>
        <dbReference type="ARBA" id="ARBA00022691"/>
    </source>
</evidence>
<evidence type="ECO:0000259" key="11">
    <source>
        <dbReference type="PROSITE" id="PS51918"/>
    </source>
</evidence>
<dbReference type="Gene3D" id="3.20.20.70">
    <property type="entry name" value="Aldolase class I"/>
    <property type="match status" value="1"/>
</dbReference>
<comment type="cofactor">
    <cofactor evidence="1">
        <name>[4Fe-4S] cluster</name>
        <dbReference type="ChEBI" id="CHEBI:49883"/>
    </cofactor>
</comment>
<keyword evidence="12" id="KW-0670">Pyruvate</keyword>
<dbReference type="SUPFAM" id="SSF102114">
    <property type="entry name" value="Radical SAM enzymes"/>
    <property type="match status" value="1"/>
</dbReference>
<dbReference type="AlphaFoldDB" id="A0A2W5WSM9"/>
<keyword evidence="10" id="KW-0411">Iron-sulfur</keyword>
<dbReference type="Proteomes" id="UP000248783">
    <property type="component" value="Unassembled WGS sequence"/>
</dbReference>
<accession>A0A2W5WSM9</accession>
<comment type="caution">
    <text evidence="12">The sequence shown here is derived from an EMBL/GenBank/DDBJ whole genome shotgun (WGS) entry which is preliminary data.</text>
</comment>
<evidence type="ECO:0000256" key="9">
    <source>
        <dbReference type="ARBA" id="ARBA00023004"/>
    </source>
</evidence>
<evidence type="ECO:0000313" key="12">
    <source>
        <dbReference type="EMBL" id="PZR53832.1"/>
    </source>
</evidence>
<dbReference type="PANTHER" id="PTHR30352:SF5">
    <property type="entry name" value="PYRUVATE FORMATE-LYASE 1-ACTIVATING ENZYME"/>
    <property type="match status" value="1"/>
</dbReference>
<dbReference type="InterPro" id="IPR001989">
    <property type="entry name" value="Radical_activat_CS"/>
</dbReference>
<sequence length="342" mass="36228">MPTQTSAAGGTTSPLGGGAGRGALLGAPAVLGSPSVDGVAGMFGATVPDGLEAPTAPRRRTGAGLDGLAVADGLDRGDTLAMMRSGELGSVHSWELVTAVDGPGTRLTVFLSGCPLRCLYCHNPDTLAMRDGEPVTADELLARVRRYLPVFRATHGGLTLSGGEVLQQPAFAARILRGAKEMGVHTALDTSGFLGRNLTDTMLRDTDLVLLDVKSGDPETYLRVTKRPLQPTLDLGRRLAASGLPDGVTADAPVEVWVRFVLVPGLTDDERNVGLVARYVAELEEIRPGTVGRVEVLPFHQMGRDKWSALGRDYALADTEPPSPELTERVREQFRSHGLTTY</sequence>
<gene>
    <name evidence="12" type="primary">pflA</name>
    <name evidence="12" type="ORF">DNL40_06885</name>
</gene>
<keyword evidence="13" id="KW-1185">Reference proteome</keyword>
<keyword evidence="5" id="KW-0004">4Fe-4S</keyword>
<name>A0A2W5WSM9_9MICO</name>
<organism evidence="12 13">
    <name type="scientific">Xylanimonas oleitrophica</name>
    <dbReference type="NCBI Taxonomy" id="2607479"/>
    <lineage>
        <taxon>Bacteria</taxon>
        <taxon>Bacillati</taxon>
        <taxon>Actinomycetota</taxon>
        <taxon>Actinomycetes</taxon>
        <taxon>Micrococcales</taxon>
        <taxon>Promicromonosporaceae</taxon>
        <taxon>Xylanimonas</taxon>
    </lineage>
</organism>
<dbReference type="PROSITE" id="PS01087">
    <property type="entry name" value="RADICAL_ACTIVATING"/>
    <property type="match status" value="1"/>
</dbReference>
<dbReference type="GO" id="GO:0051539">
    <property type="term" value="F:4 iron, 4 sulfur cluster binding"/>
    <property type="evidence" value="ECO:0007669"/>
    <property type="project" value="UniProtKB-KW"/>
</dbReference>
<evidence type="ECO:0000256" key="8">
    <source>
        <dbReference type="ARBA" id="ARBA00023002"/>
    </source>
</evidence>
<dbReference type="SFLD" id="SFLDG01066">
    <property type="entry name" value="organic_radical-activating_enz"/>
    <property type="match status" value="1"/>
</dbReference>
<evidence type="ECO:0000256" key="1">
    <source>
        <dbReference type="ARBA" id="ARBA00001966"/>
    </source>
</evidence>
<feature type="domain" description="Radical SAM core" evidence="11">
    <location>
        <begin position="100"/>
        <end position="340"/>
    </location>
</feature>
<keyword evidence="7" id="KW-0479">Metal-binding</keyword>
<comment type="function">
    <text evidence="2">Activation of pyruvate formate-lyase under anaerobic conditions by generation of an organic free radical, using S-adenosylmethionine and reduced flavodoxin as cosubstrates to produce 5'-deoxy-adenosine.</text>
</comment>
<reference evidence="12 13" key="1">
    <citation type="submission" date="2018-06" db="EMBL/GenBank/DDBJ databases">
        <title>Whole genome sequencing of a novel hydrocarbon degrading bacterial strain, PW21 isolated from oil contaminated produced water sample.</title>
        <authorList>
            <person name="Nagkirti P."/>
            <person name="Shaikh A."/>
            <person name="Gowdaman V."/>
            <person name="Engineer A.E."/>
            <person name="Dagar S."/>
            <person name="Dhakephalkar P.K."/>
        </authorList>
    </citation>
    <scope>NUCLEOTIDE SEQUENCE [LARGE SCALE GENOMIC DNA]</scope>
    <source>
        <strain evidence="12 13">PW21</strain>
    </source>
</reference>
<evidence type="ECO:0000256" key="3">
    <source>
        <dbReference type="ARBA" id="ARBA00009777"/>
    </source>
</evidence>
<dbReference type="GO" id="GO:0046872">
    <property type="term" value="F:metal ion binding"/>
    <property type="evidence" value="ECO:0007669"/>
    <property type="project" value="UniProtKB-KW"/>
</dbReference>
<dbReference type="InterPro" id="IPR007197">
    <property type="entry name" value="rSAM"/>
</dbReference>
<proteinExistence type="inferred from homology"/>
<keyword evidence="8 12" id="KW-0560">Oxidoreductase</keyword>
<dbReference type="GO" id="GO:0043365">
    <property type="term" value="F:[formate-C-acetyltransferase]-activating enzyme activity"/>
    <property type="evidence" value="ECO:0007669"/>
    <property type="project" value="InterPro"/>
</dbReference>